<evidence type="ECO:0000313" key="5">
    <source>
        <dbReference type="Proteomes" id="UP000063699"/>
    </source>
</evidence>
<keyword evidence="2" id="KW-0067">ATP-binding</keyword>
<dbReference type="GO" id="GO:0004016">
    <property type="term" value="F:adenylate cyclase activity"/>
    <property type="evidence" value="ECO:0007669"/>
    <property type="project" value="TreeGrafter"/>
</dbReference>
<organism evidence="4 5">
    <name type="scientific">Kibdelosporangium phytohabitans</name>
    <dbReference type="NCBI Taxonomy" id="860235"/>
    <lineage>
        <taxon>Bacteria</taxon>
        <taxon>Bacillati</taxon>
        <taxon>Actinomycetota</taxon>
        <taxon>Actinomycetes</taxon>
        <taxon>Pseudonocardiales</taxon>
        <taxon>Pseudonocardiaceae</taxon>
        <taxon>Kibdelosporangium</taxon>
    </lineage>
</organism>
<dbReference type="PROSITE" id="PS50043">
    <property type="entry name" value="HTH_LUXR_2"/>
    <property type="match status" value="1"/>
</dbReference>
<dbReference type="AlphaFoldDB" id="A0A0N9I089"/>
<dbReference type="SMART" id="SM00421">
    <property type="entry name" value="HTH_LUXR"/>
    <property type="match status" value="1"/>
</dbReference>
<dbReference type="SUPFAM" id="SSF48452">
    <property type="entry name" value="TPR-like"/>
    <property type="match status" value="2"/>
</dbReference>
<dbReference type="InterPro" id="IPR036388">
    <property type="entry name" value="WH-like_DNA-bd_sf"/>
</dbReference>
<protein>
    <recommendedName>
        <fullName evidence="3">HTH luxR-type domain-containing protein</fullName>
    </recommendedName>
</protein>
<keyword evidence="1" id="KW-0547">Nucleotide-binding</keyword>
<dbReference type="Gene3D" id="1.25.40.10">
    <property type="entry name" value="Tetratricopeptide repeat domain"/>
    <property type="match status" value="1"/>
</dbReference>
<evidence type="ECO:0000313" key="4">
    <source>
        <dbReference type="EMBL" id="ALG09085.1"/>
    </source>
</evidence>
<dbReference type="InterPro" id="IPR016032">
    <property type="entry name" value="Sig_transdc_resp-reg_C-effctor"/>
</dbReference>
<dbReference type="CDD" id="cd06170">
    <property type="entry name" value="LuxR_C_like"/>
    <property type="match status" value="1"/>
</dbReference>
<accession>A0A0N9I089</accession>
<dbReference type="InterPro" id="IPR041664">
    <property type="entry name" value="AAA_16"/>
</dbReference>
<dbReference type="InterPro" id="IPR027417">
    <property type="entry name" value="P-loop_NTPase"/>
</dbReference>
<evidence type="ECO:0000256" key="2">
    <source>
        <dbReference type="ARBA" id="ARBA00022840"/>
    </source>
</evidence>
<dbReference type="STRING" id="860235.AOZ06_21120"/>
<name>A0A0N9I089_9PSEU</name>
<dbReference type="PANTHER" id="PTHR16305:SF28">
    <property type="entry name" value="GUANYLATE CYCLASE DOMAIN-CONTAINING PROTEIN"/>
    <property type="match status" value="1"/>
</dbReference>
<feature type="domain" description="HTH luxR-type" evidence="3">
    <location>
        <begin position="827"/>
        <end position="892"/>
    </location>
</feature>
<dbReference type="GO" id="GO:0005737">
    <property type="term" value="C:cytoplasm"/>
    <property type="evidence" value="ECO:0007669"/>
    <property type="project" value="TreeGrafter"/>
</dbReference>
<dbReference type="GO" id="GO:0005524">
    <property type="term" value="F:ATP binding"/>
    <property type="evidence" value="ECO:0007669"/>
    <property type="project" value="UniProtKB-KW"/>
</dbReference>
<dbReference type="OrthoDB" id="3649961at2"/>
<dbReference type="SUPFAM" id="SSF52540">
    <property type="entry name" value="P-loop containing nucleoside triphosphate hydrolases"/>
    <property type="match status" value="1"/>
</dbReference>
<keyword evidence="5" id="KW-1185">Reference proteome</keyword>
<evidence type="ECO:0000259" key="3">
    <source>
        <dbReference type="PROSITE" id="PS50043"/>
    </source>
</evidence>
<dbReference type="InterPro" id="IPR000792">
    <property type="entry name" value="Tscrpt_reg_LuxR_C"/>
</dbReference>
<dbReference type="InterPro" id="IPR011990">
    <property type="entry name" value="TPR-like_helical_dom_sf"/>
</dbReference>
<dbReference type="Gene3D" id="1.10.10.10">
    <property type="entry name" value="Winged helix-like DNA-binding domain superfamily/Winged helix DNA-binding domain"/>
    <property type="match status" value="1"/>
</dbReference>
<dbReference type="PANTHER" id="PTHR16305">
    <property type="entry name" value="TESTICULAR SOLUBLE ADENYLYL CYCLASE"/>
    <property type="match status" value="1"/>
</dbReference>
<reference evidence="4 5" key="1">
    <citation type="submission" date="2015-07" db="EMBL/GenBank/DDBJ databases">
        <title>Genome sequencing of Kibdelosporangium phytohabitans.</title>
        <authorList>
            <person name="Qin S."/>
            <person name="Xing K."/>
        </authorList>
    </citation>
    <scope>NUCLEOTIDE SEQUENCE [LARGE SCALE GENOMIC DNA]</scope>
    <source>
        <strain evidence="4 5">KLBMP1111</strain>
    </source>
</reference>
<dbReference type="Proteomes" id="UP000063699">
    <property type="component" value="Chromosome"/>
</dbReference>
<gene>
    <name evidence="4" type="ORF">AOZ06_21120</name>
</gene>
<dbReference type="PRINTS" id="PR00038">
    <property type="entry name" value="HTHLUXR"/>
</dbReference>
<evidence type="ECO:0000256" key="1">
    <source>
        <dbReference type="ARBA" id="ARBA00022741"/>
    </source>
</evidence>
<dbReference type="RefSeq" id="WP_054290989.1">
    <property type="nucleotide sequence ID" value="NZ_CP012752.1"/>
</dbReference>
<dbReference type="Pfam" id="PF13191">
    <property type="entry name" value="AAA_16"/>
    <property type="match status" value="1"/>
</dbReference>
<dbReference type="GO" id="GO:0006355">
    <property type="term" value="P:regulation of DNA-templated transcription"/>
    <property type="evidence" value="ECO:0007669"/>
    <property type="project" value="InterPro"/>
</dbReference>
<dbReference type="Pfam" id="PF00196">
    <property type="entry name" value="GerE"/>
    <property type="match status" value="1"/>
</dbReference>
<dbReference type="PROSITE" id="PS00622">
    <property type="entry name" value="HTH_LUXR_1"/>
    <property type="match status" value="1"/>
</dbReference>
<dbReference type="SUPFAM" id="SSF46894">
    <property type="entry name" value="C-terminal effector domain of the bipartite response regulators"/>
    <property type="match status" value="1"/>
</dbReference>
<dbReference type="EMBL" id="CP012752">
    <property type="protein sequence ID" value="ALG09085.1"/>
    <property type="molecule type" value="Genomic_DNA"/>
</dbReference>
<dbReference type="GO" id="GO:0003677">
    <property type="term" value="F:DNA binding"/>
    <property type="evidence" value="ECO:0007669"/>
    <property type="project" value="InterPro"/>
</dbReference>
<proteinExistence type="predicted"/>
<dbReference type="KEGG" id="kphy:AOZ06_21120"/>
<sequence>MKSQVFGRADELAVLTRALDRPSGIVLVRGEAGIGKSALLEQLMDLASDRGRTVLYGQAHPLHTGLAYAPIVEAIRPYVPAPTSVDGLSTLLASPGRRVVGVDTALGRTRMFEAVAQLVDRLAPAVFVVDDLHWADRGTIELVHYLARAVPVLGAYRPGEANPALEQAAVTARRAGAEVDLGPLADEAVAELATQLLGRRPEPDFLHDVTQRAEGVPLFVTALVRGGVHEGTAVPMIVRDVVLDRLRRLDERERRLVEVVAVAGEAATGSVLRHLSCERDVLRGLIVNGLVVERPVGRAMAYRVAHPLYAEVAYAELTIGERRELHAAVLGAIERESPGDVLALAPHYREAGDAADSAKARAVLAEAGWRALAMRAGEEAIRYLDAAADTAEPQQQAELLDGIGRAHMALGELDAAADAWERGMAVAHRHELAKSLVNLRFRLAMLESERQDSTRANDSLLAKVREVSLDSPDLAIQTFVYVIRRGSAAEARDLSTALEKSAGAGNPAAVRAVSHFAQAIRAIVDREFGPALGHCEQAVAHARRCADESPFHAQYFQLILSALYTSNGDLEPAIECAQNIVRTGSLVELPSLACFEHYALSLIRYVAGDVGTALRAAADGIEVAEASGLPRPIARIRALRALLLAEQGDLGAAKVALAEAKAAYRSPEESLVDLVSLAGTAVALYAGEPAAPDPPDESQIFSDPCTTMLRLMYTGLAALANADPASAVACAAALRSFRFPARLMITIADRLDGLRTNDAGLLADAARGFGSMGAELFAAHTWLEHAEVTGSAADVPRLLDVFERAGAASWANRARQFARVSGVRVRPARHDGPLTGRETDVVRLLGEGLSNADIATRLFLSGRTVETHLSNSYAKLGLTTRVALARWATENLS</sequence>